<comment type="similarity">
    <text evidence="2 10">Belongs to the gluconokinase GntK/GntV family.</text>
</comment>
<dbReference type="PANTHER" id="PTHR43442">
    <property type="entry name" value="GLUCONOKINASE-RELATED"/>
    <property type="match status" value="1"/>
</dbReference>
<dbReference type="RefSeq" id="WP_206595008.1">
    <property type="nucleotide sequence ID" value="NZ_FNAK01000001.1"/>
</dbReference>
<keyword evidence="8" id="KW-0311">Gluconate utilization</keyword>
<keyword evidence="6 10" id="KW-0418">Kinase</keyword>
<evidence type="ECO:0000256" key="2">
    <source>
        <dbReference type="ARBA" id="ARBA00008420"/>
    </source>
</evidence>
<dbReference type="NCBIfam" id="TIGR01313">
    <property type="entry name" value="therm_gnt_kin"/>
    <property type="match status" value="1"/>
</dbReference>
<evidence type="ECO:0000256" key="4">
    <source>
        <dbReference type="ARBA" id="ARBA00022679"/>
    </source>
</evidence>
<evidence type="ECO:0000313" key="11">
    <source>
        <dbReference type="EMBL" id="SDD21164.1"/>
    </source>
</evidence>
<dbReference type="EMBL" id="FNAK01000001">
    <property type="protein sequence ID" value="SDD21164.1"/>
    <property type="molecule type" value="Genomic_DNA"/>
</dbReference>
<dbReference type="Proteomes" id="UP000183685">
    <property type="component" value="Unassembled WGS sequence"/>
</dbReference>
<comment type="catalytic activity">
    <reaction evidence="9 10">
        <text>D-gluconate + ATP = 6-phospho-D-gluconate + ADP + H(+)</text>
        <dbReference type="Rhea" id="RHEA:19433"/>
        <dbReference type="ChEBI" id="CHEBI:15378"/>
        <dbReference type="ChEBI" id="CHEBI:18391"/>
        <dbReference type="ChEBI" id="CHEBI:30616"/>
        <dbReference type="ChEBI" id="CHEBI:58759"/>
        <dbReference type="ChEBI" id="CHEBI:456216"/>
        <dbReference type="EC" id="2.7.1.12"/>
    </reaction>
</comment>
<dbReference type="GO" id="GO:0046316">
    <property type="term" value="F:gluconokinase activity"/>
    <property type="evidence" value="ECO:0007669"/>
    <property type="project" value="UniProtKB-EC"/>
</dbReference>
<dbReference type="Gene3D" id="3.40.50.300">
    <property type="entry name" value="P-loop containing nucleotide triphosphate hydrolases"/>
    <property type="match status" value="1"/>
</dbReference>
<evidence type="ECO:0000313" key="12">
    <source>
        <dbReference type="Proteomes" id="UP000183685"/>
    </source>
</evidence>
<reference evidence="11 12" key="1">
    <citation type="submission" date="2016-10" db="EMBL/GenBank/DDBJ databases">
        <authorList>
            <person name="de Groot N.N."/>
        </authorList>
    </citation>
    <scope>NUCLEOTIDE SEQUENCE [LARGE SCALE GENOMIC DNA]</scope>
    <source>
        <strain evidence="11 12">CGMCC 1.9109</strain>
    </source>
</reference>
<dbReference type="GO" id="GO:0019521">
    <property type="term" value="P:D-gluconate metabolic process"/>
    <property type="evidence" value="ECO:0007669"/>
    <property type="project" value="UniProtKB-KW"/>
</dbReference>
<dbReference type="SUPFAM" id="SSF52540">
    <property type="entry name" value="P-loop containing nucleoside triphosphate hydrolases"/>
    <property type="match status" value="1"/>
</dbReference>
<keyword evidence="7 10" id="KW-0067">ATP-binding</keyword>
<evidence type="ECO:0000256" key="10">
    <source>
        <dbReference type="RuleBase" id="RU363066"/>
    </source>
</evidence>
<protein>
    <recommendedName>
        <fullName evidence="3 10">Gluconokinase</fullName>
        <ecNumber evidence="3 10">2.7.1.12</ecNumber>
    </recommendedName>
</protein>
<dbReference type="EC" id="2.7.1.12" evidence="3 10"/>
<dbReference type="PANTHER" id="PTHR43442:SF3">
    <property type="entry name" value="GLUCONOKINASE-RELATED"/>
    <property type="match status" value="1"/>
</dbReference>
<evidence type="ECO:0000256" key="8">
    <source>
        <dbReference type="ARBA" id="ARBA00023064"/>
    </source>
</evidence>
<dbReference type="InterPro" id="IPR006001">
    <property type="entry name" value="Therm_gnt_kin"/>
</dbReference>
<keyword evidence="4 10" id="KW-0808">Transferase</keyword>
<dbReference type="Pfam" id="PF01202">
    <property type="entry name" value="SKI"/>
    <property type="match status" value="1"/>
</dbReference>
<evidence type="ECO:0000256" key="3">
    <source>
        <dbReference type="ARBA" id="ARBA00012054"/>
    </source>
</evidence>
<organism evidence="11 12">
    <name type="scientific">Kordiimonas lacus</name>
    <dbReference type="NCBI Taxonomy" id="637679"/>
    <lineage>
        <taxon>Bacteria</taxon>
        <taxon>Pseudomonadati</taxon>
        <taxon>Pseudomonadota</taxon>
        <taxon>Alphaproteobacteria</taxon>
        <taxon>Kordiimonadales</taxon>
        <taxon>Kordiimonadaceae</taxon>
        <taxon>Kordiimonas</taxon>
    </lineage>
</organism>
<dbReference type="STRING" id="637679.GCA_001550055_00871"/>
<name>A0A1G6SX44_9PROT</name>
<evidence type="ECO:0000256" key="7">
    <source>
        <dbReference type="ARBA" id="ARBA00022840"/>
    </source>
</evidence>
<dbReference type="CDD" id="cd02021">
    <property type="entry name" value="GntK"/>
    <property type="match status" value="1"/>
</dbReference>
<keyword evidence="5 10" id="KW-0547">Nucleotide-binding</keyword>
<dbReference type="PRINTS" id="PR01100">
    <property type="entry name" value="SHIKIMTKNASE"/>
</dbReference>
<dbReference type="InterPro" id="IPR031322">
    <property type="entry name" value="Shikimate/glucono_kinase"/>
</dbReference>
<comment type="pathway">
    <text evidence="1">Carbohydrate acid metabolism.</text>
</comment>
<dbReference type="GO" id="GO:0005524">
    <property type="term" value="F:ATP binding"/>
    <property type="evidence" value="ECO:0007669"/>
    <property type="project" value="UniProtKB-KW"/>
</dbReference>
<dbReference type="AlphaFoldDB" id="A0A1G6SX44"/>
<dbReference type="GO" id="GO:0005737">
    <property type="term" value="C:cytoplasm"/>
    <property type="evidence" value="ECO:0007669"/>
    <property type="project" value="TreeGrafter"/>
</dbReference>
<evidence type="ECO:0000256" key="5">
    <source>
        <dbReference type="ARBA" id="ARBA00022741"/>
    </source>
</evidence>
<evidence type="ECO:0000256" key="1">
    <source>
        <dbReference type="ARBA" id="ARBA00004761"/>
    </source>
</evidence>
<evidence type="ECO:0000256" key="9">
    <source>
        <dbReference type="ARBA" id="ARBA00048090"/>
    </source>
</evidence>
<sequence length="168" mass="18206">MSMDRAIVVMGVSGCGKSTVGRQLADRLGFVFQDADDFHPAANVQKMRDGIALTDADREPWLMELATLLEAEVAARGGVVLACSALKDSYRRMLSSGRVIPRFVYLEGTKELIADRMARRAGHFMPVGLLDSQFETLEVPSAAICVDIAKPVPAIVAEIEEKLLAPDS</sequence>
<dbReference type="FunFam" id="3.40.50.300:FF:000522">
    <property type="entry name" value="Gluconokinase"/>
    <property type="match status" value="1"/>
</dbReference>
<proteinExistence type="inferred from homology"/>
<evidence type="ECO:0000256" key="6">
    <source>
        <dbReference type="ARBA" id="ARBA00022777"/>
    </source>
</evidence>
<gene>
    <name evidence="11" type="ORF">SAMN04488071_0017</name>
</gene>
<dbReference type="InterPro" id="IPR027417">
    <property type="entry name" value="P-loop_NTPase"/>
</dbReference>
<keyword evidence="12" id="KW-1185">Reference proteome</keyword>
<accession>A0A1G6SX44</accession>